<proteinExistence type="predicted"/>
<protein>
    <submittedName>
        <fullName evidence="2">Uncharacterized protein</fullName>
    </submittedName>
</protein>
<reference evidence="2" key="1">
    <citation type="submission" date="2020-02" db="EMBL/GenBank/DDBJ databases">
        <authorList>
            <person name="Meier V. D."/>
        </authorList>
    </citation>
    <scope>NUCLEOTIDE SEQUENCE</scope>
    <source>
        <strain evidence="2">AVDCRST_MAG04</strain>
    </source>
</reference>
<sequence length="69" mass="7890">MIGAREAASRNENRQDRVQDQSGKRMCVSRRCGDATVRSCRRPSRRSGAVLHRSPRRNGNRNPQRASRL</sequence>
<dbReference type="EMBL" id="CADCTL010000283">
    <property type="protein sequence ID" value="CAA9281237.1"/>
    <property type="molecule type" value="Genomic_DNA"/>
</dbReference>
<evidence type="ECO:0000256" key="1">
    <source>
        <dbReference type="SAM" id="MobiDB-lite"/>
    </source>
</evidence>
<feature type="compositionally biased region" description="Polar residues" evidence="1">
    <location>
        <begin position="60"/>
        <end position="69"/>
    </location>
</feature>
<name>A0A6J4JL09_9PROT</name>
<dbReference type="AlphaFoldDB" id="A0A6J4JL09"/>
<feature type="region of interest" description="Disordered" evidence="1">
    <location>
        <begin position="1"/>
        <end position="69"/>
    </location>
</feature>
<gene>
    <name evidence="2" type="ORF">AVDCRST_MAG04-3738</name>
</gene>
<accession>A0A6J4JL09</accession>
<organism evidence="2">
    <name type="scientific">uncultured Acetobacteraceae bacterium</name>
    <dbReference type="NCBI Taxonomy" id="169975"/>
    <lineage>
        <taxon>Bacteria</taxon>
        <taxon>Pseudomonadati</taxon>
        <taxon>Pseudomonadota</taxon>
        <taxon>Alphaproteobacteria</taxon>
        <taxon>Acetobacterales</taxon>
        <taxon>Acetobacteraceae</taxon>
        <taxon>environmental samples</taxon>
    </lineage>
</organism>
<evidence type="ECO:0000313" key="2">
    <source>
        <dbReference type="EMBL" id="CAA9281237.1"/>
    </source>
</evidence>
<feature type="compositionally biased region" description="Basic and acidic residues" evidence="1">
    <location>
        <begin position="7"/>
        <end position="23"/>
    </location>
</feature>